<protein>
    <recommendedName>
        <fullName evidence="5">Heterokaryon incompatibility domain-containing protein</fullName>
    </recommendedName>
</protein>
<evidence type="ECO:0000313" key="3">
    <source>
        <dbReference type="EMBL" id="KAF5343104.1"/>
    </source>
</evidence>
<feature type="domain" description="DUF8212" evidence="2">
    <location>
        <begin position="244"/>
        <end position="317"/>
    </location>
</feature>
<accession>A0A8H5CKR3</accession>
<dbReference type="InterPro" id="IPR010730">
    <property type="entry name" value="HET"/>
</dbReference>
<reference evidence="3 4" key="1">
    <citation type="journal article" date="2020" name="ISME J.">
        <title>Uncovering the hidden diversity of litter-decomposition mechanisms in mushroom-forming fungi.</title>
        <authorList>
            <person name="Floudas D."/>
            <person name="Bentzer J."/>
            <person name="Ahren D."/>
            <person name="Johansson T."/>
            <person name="Persson P."/>
            <person name="Tunlid A."/>
        </authorList>
    </citation>
    <scope>NUCLEOTIDE SEQUENCE [LARGE SCALE GENOMIC DNA]</scope>
    <source>
        <strain evidence="3 4">CBS 291.85</strain>
    </source>
</reference>
<keyword evidence="4" id="KW-1185">Reference proteome</keyword>
<dbReference type="EMBL" id="JAACJM010000149">
    <property type="protein sequence ID" value="KAF5343104.1"/>
    <property type="molecule type" value="Genomic_DNA"/>
</dbReference>
<dbReference type="InterPro" id="IPR058525">
    <property type="entry name" value="DUF8212"/>
</dbReference>
<gene>
    <name evidence="3" type="ORF">D9758_016011</name>
</gene>
<dbReference type="Pfam" id="PF06985">
    <property type="entry name" value="HET"/>
    <property type="match status" value="1"/>
</dbReference>
<sequence length="454" mass="51942">MCLLHTKTLKLQEFYTNIPCYVILSHTWGAEEITFQDIQSLATLTDTWESDRHITFEDVQSFFHTAQLKKGYTKVVHACFRARANTFDWIWIDLCCIDKESSAELSEAIISMYQYYKDAAACYVYLSDVSAKYHPQNTKSNFKDSKWFTRGWTLQELLAPQFVAFFNKDWMKIGTWWGLWDVISVVTSIPVHVFEGTLIDQYSVAQRMSWVALWETTRPEDKAYCLMGIFGVSMSELYREGGDRAFMRLQQEIVWVSDNQSIFAWSDNGLHIHLPFHQDNSESSFGIFLASLLCQTDNASLALQPSLPPLNNVCDVTIREWDTVRRAKWQSQIPEERVMPSIDQFPVVQHYVLSEPSLLAIKTSTLLKIKHYGKDDVLSLDSLMVTTYKAHDHVDSTRGDLNDCDCADYMLVPLQSGSVVSACLEIQGDDEQAVEIDHFSGDATWAEALTSTLP</sequence>
<dbReference type="Proteomes" id="UP000559256">
    <property type="component" value="Unassembled WGS sequence"/>
</dbReference>
<comment type="caution">
    <text evidence="3">The sequence shown here is derived from an EMBL/GenBank/DDBJ whole genome shotgun (WGS) entry which is preliminary data.</text>
</comment>
<dbReference type="PANTHER" id="PTHR10622:SF10">
    <property type="entry name" value="HET DOMAIN-CONTAINING PROTEIN"/>
    <property type="match status" value="1"/>
</dbReference>
<evidence type="ECO:0000313" key="4">
    <source>
        <dbReference type="Proteomes" id="UP000559256"/>
    </source>
</evidence>
<name>A0A8H5CKR3_9AGAR</name>
<evidence type="ECO:0008006" key="5">
    <source>
        <dbReference type="Google" id="ProtNLM"/>
    </source>
</evidence>
<organism evidence="3 4">
    <name type="scientific">Tetrapyrgos nigripes</name>
    <dbReference type="NCBI Taxonomy" id="182062"/>
    <lineage>
        <taxon>Eukaryota</taxon>
        <taxon>Fungi</taxon>
        <taxon>Dikarya</taxon>
        <taxon>Basidiomycota</taxon>
        <taxon>Agaricomycotina</taxon>
        <taxon>Agaricomycetes</taxon>
        <taxon>Agaricomycetidae</taxon>
        <taxon>Agaricales</taxon>
        <taxon>Marasmiineae</taxon>
        <taxon>Marasmiaceae</taxon>
        <taxon>Tetrapyrgos</taxon>
    </lineage>
</organism>
<dbReference type="Pfam" id="PF26640">
    <property type="entry name" value="DUF8212"/>
    <property type="match status" value="1"/>
</dbReference>
<proteinExistence type="predicted"/>
<feature type="domain" description="Heterokaryon incompatibility" evidence="1">
    <location>
        <begin position="21"/>
        <end position="133"/>
    </location>
</feature>
<evidence type="ECO:0000259" key="2">
    <source>
        <dbReference type="Pfam" id="PF26640"/>
    </source>
</evidence>
<dbReference type="AlphaFoldDB" id="A0A8H5CKR3"/>
<evidence type="ECO:0000259" key="1">
    <source>
        <dbReference type="Pfam" id="PF06985"/>
    </source>
</evidence>
<dbReference type="PANTHER" id="PTHR10622">
    <property type="entry name" value="HET DOMAIN-CONTAINING PROTEIN"/>
    <property type="match status" value="1"/>
</dbReference>